<protein>
    <submittedName>
        <fullName evidence="1">Uncharacterized protein</fullName>
    </submittedName>
</protein>
<dbReference type="AlphaFoldDB" id="A0A0A9CCI6"/>
<organism evidence="1">
    <name type="scientific">Arundo donax</name>
    <name type="common">Giant reed</name>
    <name type="synonym">Donax arundinaceus</name>
    <dbReference type="NCBI Taxonomy" id="35708"/>
    <lineage>
        <taxon>Eukaryota</taxon>
        <taxon>Viridiplantae</taxon>
        <taxon>Streptophyta</taxon>
        <taxon>Embryophyta</taxon>
        <taxon>Tracheophyta</taxon>
        <taxon>Spermatophyta</taxon>
        <taxon>Magnoliopsida</taxon>
        <taxon>Liliopsida</taxon>
        <taxon>Poales</taxon>
        <taxon>Poaceae</taxon>
        <taxon>PACMAD clade</taxon>
        <taxon>Arundinoideae</taxon>
        <taxon>Arundineae</taxon>
        <taxon>Arundo</taxon>
    </lineage>
</organism>
<evidence type="ECO:0000313" key="1">
    <source>
        <dbReference type="EMBL" id="JAD73311.1"/>
    </source>
</evidence>
<reference evidence="1" key="2">
    <citation type="journal article" date="2015" name="Data Brief">
        <title>Shoot transcriptome of the giant reed, Arundo donax.</title>
        <authorList>
            <person name="Barrero R.A."/>
            <person name="Guerrero F.D."/>
            <person name="Moolhuijzen P."/>
            <person name="Goolsby J.A."/>
            <person name="Tidwell J."/>
            <person name="Bellgard S.E."/>
            <person name="Bellgard M.I."/>
        </authorList>
    </citation>
    <scope>NUCLEOTIDE SEQUENCE</scope>
    <source>
        <tissue evidence="1">Shoot tissue taken approximately 20 cm above the soil surface</tissue>
    </source>
</reference>
<accession>A0A0A9CCI6</accession>
<dbReference type="EMBL" id="GBRH01224584">
    <property type="protein sequence ID" value="JAD73311.1"/>
    <property type="molecule type" value="Transcribed_RNA"/>
</dbReference>
<name>A0A0A9CCI6_ARUDO</name>
<sequence>MLNAAHGIAQVYPSATAYRIHCSDELPHFRFQHSFSVCHLFGSSS</sequence>
<proteinExistence type="predicted"/>
<reference evidence="1" key="1">
    <citation type="submission" date="2014-09" db="EMBL/GenBank/DDBJ databases">
        <authorList>
            <person name="Magalhaes I.L.F."/>
            <person name="Oliveira U."/>
            <person name="Santos F.R."/>
            <person name="Vidigal T.H.D.A."/>
            <person name="Brescovit A.D."/>
            <person name="Santos A.J."/>
        </authorList>
    </citation>
    <scope>NUCLEOTIDE SEQUENCE</scope>
    <source>
        <tissue evidence="1">Shoot tissue taken approximately 20 cm above the soil surface</tissue>
    </source>
</reference>